<evidence type="ECO:0000256" key="1">
    <source>
        <dbReference type="SAM" id="MobiDB-lite"/>
    </source>
</evidence>
<keyword evidence="2" id="KW-0472">Membrane</keyword>
<dbReference type="Proteomes" id="UP001595712">
    <property type="component" value="Unassembled WGS sequence"/>
</dbReference>
<dbReference type="Pfam" id="PF00553">
    <property type="entry name" value="CBM_2"/>
    <property type="match status" value="1"/>
</dbReference>
<gene>
    <name evidence="4" type="ORF">ACFO8M_04150</name>
</gene>
<dbReference type="PROSITE" id="PS51173">
    <property type="entry name" value="CBM2"/>
    <property type="match status" value="1"/>
</dbReference>
<dbReference type="RefSeq" id="WP_387970878.1">
    <property type="nucleotide sequence ID" value="NZ_JBHRWO010000004.1"/>
</dbReference>
<dbReference type="InterPro" id="IPR012291">
    <property type="entry name" value="CBM2_carb-bd_dom_sf"/>
</dbReference>
<accession>A0ABV7PT14</accession>
<keyword evidence="2" id="KW-0812">Transmembrane</keyword>
<evidence type="ECO:0000313" key="4">
    <source>
        <dbReference type="EMBL" id="MFC3491679.1"/>
    </source>
</evidence>
<feature type="transmembrane region" description="Helical" evidence="2">
    <location>
        <begin position="22"/>
        <end position="41"/>
    </location>
</feature>
<organism evidence="4 5">
    <name type="scientific">Glycomyces rhizosphaerae</name>
    <dbReference type="NCBI Taxonomy" id="2054422"/>
    <lineage>
        <taxon>Bacteria</taxon>
        <taxon>Bacillati</taxon>
        <taxon>Actinomycetota</taxon>
        <taxon>Actinomycetes</taxon>
        <taxon>Glycomycetales</taxon>
        <taxon>Glycomycetaceae</taxon>
        <taxon>Glycomyces</taxon>
    </lineage>
</organism>
<name>A0ABV7PT14_9ACTN</name>
<reference evidence="5" key="1">
    <citation type="journal article" date="2019" name="Int. J. Syst. Evol. Microbiol.">
        <title>The Global Catalogue of Microorganisms (GCM) 10K type strain sequencing project: providing services to taxonomists for standard genome sequencing and annotation.</title>
        <authorList>
            <consortium name="The Broad Institute Genomics Platform"/>
            <consortium name="The Broad Institute Genome Sequencing Center for Infectious Disease"/>
            <person name="Wu L."/>
            <person name="Ma J."/>
        </authorList>
    </citation>
    <scope>NUCLEOTIDE SEQUENCE [LARGE SCALE GENOMIC DNA]</scope>
    <source>
        <strain evidence="5">CGMCC 4.7396</strain>
    </source>
</reference>
<dbReference type="SUPFAM" id="SSF49384">
    <property type="entry name" value="Carbohydrate-binding domain"/>
    <property type="match status" value="1"/>
</dbReference>
<dbReference type="InterPro" id="IPR001919">
    <property type="entry name" value="CBD2"/>
</dbReference>
<protein>
    <submittedName>
        <fullName evidence="4">Cellulose binding domain-containing protein</fullName>
    </submittedName>
</protein>
<feature type="domain" description="CBM2" evidence="3">
    <location>
        <begin position="120"/>
        <end position="221"/>
    </location>
</feature>
<feature type="compositionally biased region" description="Low complexity" evidence="1">
    <location>
        <begin position="76"/>
        <end position="104"/>
    </location>
</feature>
<evidence type="ECO:0000259" key="3">
    <source>
        <dbReference type="PROSITE" id="PS51173"/>
    </source>
</evidence>
<dbReference type="EMBL" id="JBHRWO010000004">
    <property type="protein sequence ID" value="MFC3491679.1"/>
    <property type="molecule type" value="Genomic_DNA"/>
</dbReference>
<evidence type="ECO:0000256" key="2">
    <source>
        <dbReference type="SAM" id="Phobius"/>
    </source>
</evidence>
<evidence type="ECO:0000313" key="5">
    <source>
        <dbReference type="Proteomes" id="UP001595712"/>
    </source>
</evidence>
<dbReference type="InterPro" id="IPR008965">
    <property type="entry name" value="CBM2/CBM3_carb-bd_dom_sf"/>
</dbReference>
<dbReference type="SMART" id="SM00637">
    <property type="entry name" value="CBD_II"/>
    <property type="match status" value="1"/>
</dbReference>
<feature type="region of interest" description="Disordered" evidence="1">
    <location>
        <begin position="51"/>
        <end position="125"/>
    </location>
</feature>
<keyword evidence="2" id="KW-1133">Transmembrane helix</keyword>
<comment type="caution">
    <text evidence="4">The sequence shown here is derived from an EMBL/GenBank/DDBJ whole genome shotgun (WGS) entry which is preliminary data.</text>
</comment>
<sequence length="222" mass="23048">MDEHDGAFGDALGRRGRLHGRLLQVLGAVSVIAAAIALWQFDVFGGDPEPDTVGTVEGLETPSIPDGTVTEGATDSAQASSSAGESASESNAAATSAEPSSETSNPLPPSDTTAPEEEAATPADSGCTASLALQNEWEGSIEVSVEVVNTGGEALESWELDLDLDGAEIYNYWNMRDLGDGRYGSEGWNARLDPDENAIAGFQAQTDDDLDLPDSVPCTARS</sequence>
<keyword evidence="5" id="KW-1185">Reference proteome</keyword>
<proteinExistence type="predicted"/>
<dbReference type="Gene3D" id="2.60.40.290">
    <property type="match status" value="1"/>
</dbReference>